<proteinExistence type="predicted"/>
<feature type="domain" description="EamA" evidence="2">
    <location>
        <begin position="134"/>
        <end position="272"/>
    </location>
</feature>
<evidence type="ECO:0000313" key="3">
    <source>
        <dbReference type="EMBL" id="POR05354.1"/>
    </source>
</evidence>
<evidence type="ECO:0000259" key="2">
    <source>
        <dbReference type="Pfam" id="PF00892"/>
    </source>
</evidence>
<organism evidence="3 4">
    <name type="scientific">Alkalispirochaeta sphaeroplastigenens</name>
    <dbReference type="NCBI Taxonomy" id="1187066"/>
    <lineage>
        <taxon>Bacteria</taxon>
        <taxon>Pseudomonadati</taxon>
        <taxon>Spirochaetota</taxon>
        <taxon>Spirochaetia</taxon>
        <taxon>Spirochaetales</taxon>
        <taxon>Spirochaetaceae</taxon>
        <taxon>Alkalispirochaeta</taxon>
    </lineage>
</organism>
<dbReference type="SUPFAM" id="SSF103481">
    <property type="entry name" value="Multidrug resistance efflux transporter EmrE"/>
    <property type="match status" value="2"/>
</dbReference>
<evidence type="ECO:0000313" key="4">
    <source>
        <dbReference type="Proteomes" id="UP000237350"/>
    </source>
</evidence>
<feature type="domain" description="EamA" evidence="2">
    <location>
        <begin position="2"/>
        <end position="111"/>
    </location>
</feature>
<feature type="transmembrane region" description="Helical" evidence="1">
    <location>
        <begin position="228"/>
        <end position="248"/>
    </location>
</feature>
<dbReference type="InterPro" id="IPR000620">
    <property type="entry name" value="EamA_dom"/>
</dbReference>
<name>A0A2S4K0Q5_9SPIO</name>
<feature type="transmembrane region" description="Helical" evidence="1">
    <location>
        <begin position="7"/>
        <end position="24"/>
    </location>
</feature>
<dbReference type="InterPro" id="IPR037185">
    <property type="entry name" value="EmrE-like"/>
</dbReference>
<dbReference type="Pfam" id="PF00892">
    <property type="entry name" value="EamA"/>
    <property type="match status" value="2"/>
</dbReference>
<feature type="transmembrane region" description="Helical" evidence="1">
    <location>
        <begin position="255"/>
        <end position="273"/>
    </location>
</feature>
<accession>A0A2S4K0Q5</accession>
<feature type="transmembrane region" description="Helical" evidence="1">
    <location>
        <begin position="70"/>
        <end position="88"/>
    </location>
</feature>
<evidence type="ECO:0000256" key="1">
    <source>
        <dbReference type="SAM" id="Phobius"/>
    </source>
</evidence>
<feature type="transmembrane region" description="Helical" evidence="1">
    <location>
        <begin position="163"/>
        <end position="183"/>
    </location>
</feature>
<feature type="transmembrane region" description="Helical" evidence="1">
    <location>
        <begin position="135"/>
        <end position="157"/>
    </location>
</feature>
<protein>
    <recommendedName>
        <fullName evidence="2">EamA domain-containing protein</fullName>
    </recommendedName>
</protein>
<dbReference type="GO" id="GO:0016020">
    <property type="term" value="C:membrane"/>
    <property type="evidence" value="ECO:0007669"/>
    <property type="project" value="InterPro"/>
</dbReference>
<dbReference type="PANTHER" id="PTHR22911">
    <property type="entry name" value="ACYL-MALONYL CONDENSING ENZYME-RELATED"/>
    <property type="match status" value="1"/>
</dbReference>
<feature type="transmembrane region" description="Helical" evidence="1">
    <location>
        <begin position="36"/>
        <end position="58"/>
    </location>
</feature>
<dbReference type="Gene3D" id="1.10.3730.20">
    <property type="match status" value="1"/>
</dbReference>
<sequence>MGSLQVNLLRLAFALPVFTAYLVARQGQIFPGDADWHIWFWLSSSGIVGFFLGDLFLFQAFVDVGARMAMLIYASVPPMTALLGWLILGEALTPGQFGAMAVTMAGIVLVTTVQPPGPPKSAAPSPAIHHPGIRGIWFALLGSLGQALGLVLSRFGAPDYDPFAATQIRALAGFVAFLLFFLFTGRLGRALKALRDAPACRHILRGAFFGPFLGVSLGLLAAQNTSTAIASTIMATVPIILIPIAVFGFRQTVTLRELAGALLAVAGVALLFTG</sequence>
<keyword evidence="1" id="KW-0472">Membrane</keyword>
<dbReference type="AlphaFoldDB" id="A0A2S4K0Q5"/>
<dbReference type="PANTHER" id="PTHR22911:SF137">
    <property type="entry name" value="SOLUTE CARRIER FAMILY 35 MEMBER G2-RELATED"/>
    <property type="match status" value="1"/>
</dbReference>
<comment type="caution">
    <text evidence="3">The sequence shown here is derived from an EMBL/GenBank/DDBJ whole genome shotgun (WGS) entry which is preliminary data.</text>
</comment>
<dbReference type="EMBL" id="LPWH01000003">
    <property type="protein sequence ID" value="POR05354.1"/>
    <property type="molecule type" value="Genomic_DNA"/>
</dbReference>
<gene>
    <name evidence="3" type="ORF">AU468_01350</name>
</gene>
<keyword evidence="1" id="KW-1133">Transmembrane helix</keyword>
<reference evidence="4" key="1">
    <citation type="submission" date="2015-12" db="EMBL/GenBank/DDBJ databases">
        <authorList>
            <person name="Lodha T.D."/>
            <person name="Chintalapati S."/>
            <person name="Chintalapati V.R."/>
            <person name="Sravanthi T."/>
        </authorList>
    </citation>
    <scope>NUCLEOTIDE SEQUENCE [LARGE SCALE GENOMIC DNA]</scope>
    <source>
        <strain evidence="4">JC133</strain>
    </source>
</reference>
<dbReference type="Proteomes" id="UP000237350">
    <property type="component" value="Unassembled WGS sequence"/>
</dbReference>
<keyword evidence="1" id="KW-0812">Transmembrane</keyword>
<keyword evidence="4" id="KW-1185">Reference proteome</keyword>
<feature type="transmembrane region" description="Helical" evidence="1">
    <location>
        <begin position="94"/>
        <end position="114"/>
    </location>
</feature>
<feature type="transmembrane region" description="Helical" evidence="1">
    <location>
        <begin position="203"/>
        <end position="222"/>
    </location>
</feature>